<evidence type="ECO:0000256" key="5">
    <source>
        <dbReference type="ARBA" id="ARBA00023163"/>
    </source>
</evidence>
<evidence type="ECO:0000256" key="2">
    <source>
        <dbReference type="ARBA" id="ARBA00023015"/>
    </source>
</evidence>
<dbReference type="STRING" id="338966.Ppro_2663"/>
<dbReference type="InterPro" id="IPR039425">
    <property type="entry name" value="RNA_pol_sigma-70-like"/>
</dbReference>
<dbReference type="HOGENOM" id="CLU_047691_3_0_7"/>
<keyword evidence="4" id="KW-0238">DNA-binding</keyword>
<keyword evidence="3" id="KW-0731">Sigma factor</keyword>
<evidence type="ECO:0000313" key="9">
    <source>
        <dbReference type="Proteomes" id="UP000006732"/>
    </source>
</evidence>
<dbReference type="GO" id="GO:0003677">
    <property type="term" value="F:DNA binding"/>
    <property type="evidence" value="ECO:0007669"/>
    <property type="project" value="UniProtKB-KW"/>
</dbReference>
<gene>
    <name evidence="8" type="ordered locus">Ppro_2663</name>
</gene>
<dbReference type="AlphaFoldDB" id="A1ASE6"/>
<dbReference type="Proteomes" id="UP000006732">
    <property type="component" value="Chromosome"/>
</dbReference>
<dbReference type="CDD" id="cd06171">
    <property type="entry name" value="Sigma70_r4"/>
    <property type="match status" value="1"/>
</dbReference>
<evidence type="ECO:0000256" key="1">
    <source>
        <dbReference type="ARBA" id="ARBA00010641"/>
    </source>
</evidence>
<dbReference type="Gene3D" id="1.10.10.10">
    <property type="entry name" value="Winged helix-like DNA-binding domain superfamily/Winged helix DNA-binding domain"/>
    <property type="match status" value="1"/>
</dbReference>
<dbReference type="InterPro" id="IPR014284">
    <property type="entry name" value="RNA_pol_sigma-70_dom"/>
</dbReference>
<reference evidence="8 9" key="1">
    <citation type="submission" date="2006-10" db="EMBL/GenBank/DDBJ databases">
        <title>Complete sequence of chromosome of Pelobacter propionicus DSM 2379.</title>
        <authorList>
            <consortium name="US DOE Joint Genome Institute"/>
            <person name="Copeland A."/>
            <person name="Lucas S."/>
            <person name="Lapidus A."/>
            <person name="Barry K."/>
            <person name="Detter J.C."/>
            <person name="Glavina del Rio T."/>
            <person name="Hammon N."/>
            <person name="Israni S."/>
            <person name="Dalin E."/>
            <person name="Tice H."/>
            <person name="Pitluck S."/>
            <person name="Saunders E."/>
            <person name="Brettin T."/>
            <person name="Bruce D."/>
            <person name="Han C."/>
            <person name="Tapia R."/>
            <person name="Schmutz J."/>
            <person name="Larimer F."/>
            <person name="Land M."/>
            <person name="Hauser L."/>
            <person name="Kyrpides N."/>
            <person name="Kim E."/>
            <person name="Lovley D."/>
            <person name="Richardson P."/>
        </authorList>
    </citation>
    <scope>NUCLEOTIDE SEQUENCE [LARGE SCALE GENOMIC DNA]</scope>
    <source>
        <strain evidence="9">DSM 2379 / NBRC 103807 / OttBd1</strain>
    </source>
</reference>
<dbReference type="SUPFAM" id="SSF88946">
    <property type="entry name" value="Sigma2 domain of RNA polymerase sigma factors"/>
    <property type="match status" value="1"/>
</dbReference>
<keyword evidence="5" id="KW-0804">Transcription</keyword>
<evidence type="ECO:0000259" key="7">
    <source>
        <dbReference type="Pfam" id="PF08281"/>
    </source>
</evidence>
<dbReference type="GO" id="GO:0016987">
    <property type="term" value="F:sigma factor activity"/>
    <property type="evidence" value="ECO:0007669"/>
    <property type="project" value="UniProtKB-KW"/>
</dbReference>
<evidence type="ECO:0000259" key="6">
    <source>
        <dbReference type="Pfam" id="PF04542"/>
    </source>
</evidence>
<dbReference type="NCBIfam" id="TIGR02937">
    <property type="entry name" value="sigma70-ECF"/>
    <property type="match status" value="1"/>
</dbReference>
<dbReference type="OrthoDB" id="8684701at2"/>
<name>A1ASE6_PELPD</name>
<dbReference type="InterPro" id="IPR013249">
    <property type="entry name" value="RNA_pol_sigma70_r4_t2"/>
</dbReference>
<dbReference type="PANTHER" id="PTHR43133:SF8">
    <property type="entry name" value="RNA POLYMERASE SIGMA FACTOR HI_1459-RELATED"/>
    <property type="match status" value="1"/>
</dbReference>
<evidence type="ECO:0000256" key="3">
    <source>
        <dbReference type="ARBA" id="ARBA00023082"/>
    </source>
</evidence>
<dbReference type="PANTHER" id="PTHR43133">
    <property type="entry name" value="RNA POLYMERASE ECF-TYPE SIGMA FACTO"/>
    <property type="match status" value="1"/>
</dbReference>
<evidence type="ECO:0000256" key="4">
    <source>
        <dbReference type="ARBA" id="ARBA00023125"/>
    </source>
</evidence>
<dbReference type="Pfam" id="PF08281">
    <property type="entry name" value="Sigma70_r4_2"/>
    <property type="match status" value="1"/>
</dbReference>
<dbReference type="SUPFAM" id="SSF88659">
    <property type="entry name" value="Sigma3 and sigma4 domains of RNA polymerase sigma factors"/>
    <property type="match status" value="1"/>
</dbReference>
<dbReference type="eggNOG" id="COG1595">
    <property type="taxonomic scope" value="Bacteria"/>
</dbReference>
<keyword evidence="9" id="KW-1185">Reference proteome</keyword>
<proteinExistence type="inferred from homology"/>
<dbReference type="InterPro" id="IPR007627">
    <property type="entry name" value="RNA_pol_sigma70_r2"/>
</dbReference>
<dbReference type="InterPro" id="IPR013325">
    <property type="entry name" value="RNA_pol_sigma_r2"/>
</dbReference>
<dbReference type="Pfam" id="PF04542">
    <property type="entry name" value="Sigma70_r2"/>
    <property type="match status" value="1"/>
</dbReference>
<keyword evidence="2" id="KW-0805">Transcription regulation</keyword>
<accession>A1ASE6</accession>
<feature type="domain" description="RNA polymerase sigma factor 70 region 4 type 2" evidence="7">
    <location>
        <begin position="128"/>
        <end position="177"/>
    </location>
</feature>
<feature type="domain" description="RNA polymerase sigma-70 region 2" evidence="6">
    <location>
        <begin position="28"/>
        <end position="94"/>
    </location>
</feature>
<comment type="similarity">
    <text evidence="1">Belongs to the sigma-70 factor family. ECF subfamily.</text>
</comment>
<dbReference type="EMBL" id="CP000482">
    <property type="protein sequence ID" value="ABL00267.1"/>
    <property type="molecule type" value="Genomic_DNA"/>
</dbReference>
<dbReference type="GO" id="GO:0006352">
    <property type="term" value="P:DNA-templated transcription initiation"/>
    <property type="evidence" value="ECO:0007669"/>
    <property type="project" value="InterPro"/>
</dbReference>
<evidence type="ECO:0000313" key="8">
    <source>
        <dbReference type="EMBL" id="ABL00267.1"/>
    </source>
</evidence>
<dbReference type="KEGG" id="ppd:Ppro_2663"/>
<dbReference type="InterPro" id="IPR013324">
    <property type="entry name" value="RNA_pol_sigma_r3/r4-like"/>
</dbReference>
<protein>
    <submittedName>
        <fullName evidence="8">RNA polymerase, sigma-24 subunit, RpoE</fullName>
    </submittedName>
</protein>
<organism evidence="8 9">
    <name type="scientific">Pelobacter propionicus (strain DSM 2379 / NBRC 103807 / OttBd1)</name>
    <dbReference type="NCBI Taxonomy" id="338966"/>
    <lineage>
        <taxon>Bacteria</taxon>
        <taxon>Pseudomonadati</taxon>
        <taxon>Thermodesulfobacteriota</taxon>
        <taxon>Desulfuromonadia</taxon>
        <taxon>Desulfuromonadales</taxon>
        <taxon>Desulfuromonadaceae</taxon>
        <taxon>Pelobacter</taxon>
    </lineage>
</organism>
<dbReference type="InterPro" id="IPR036388">
    <property type="entry name" value="WH-like_DNA-bd_sf"/>
</dbReference>
<sequence>MGNVEHEISDESIIKAVRAGDDTAFAQLVGRHKRRVFRLAARFARDSDEQEDICQTVFLKVYEHLPSFRNDAPFEHWLTRITVRCCHDALRGRRHEKITLRLDDQVYDIRDNAEKARHEARQARNFLRFALSRLTADERLVITLLELEEFSVREIATATGWSESNVKVRAHRARQALKRIVEEHDDQQA</sequence>
<dbReference type="Gene3D" id="1.10.1740.10">
    <property type="match status" value="1"/>
</dbReference>